<evidence type="ECO:0000256" key="1">
    <source>
        <dbReference type="ARBA" id="ARBA00004651"/>
    </source>
</evidence>
<feature type="transmembrane region" description="Helical" evidence="7">
    <location>
        <begin position="242"/>
        <end position="266"/>
    </location>
</feature>
<evidence type="ECO:0000256" key="7">
    <source>
        <dbReference type="RuleBase" id="RU363032"/>
    </source>
</evidence>
<feature type="transmembrane region" description="Helical" evidence="7">
    <location>
        <begin position="21"/>
        <end position="44"/>
    </location>
</feature>
<dbReference type="PANTHER" id="PTHR30151:SF0">
    <property type="entry name" value="ABC TRANSPORTER PERMEASE PROTEIN MJ0413-RELATED"/>
    <property type="match status" value="1"/>
</dbReference>
<name>A0A4R7RPA6_9BACT</name>
<keyword evidence="5 7" id="KW-1133">Transmembrane helix</keyword>
<keyword evidence="4 7" id="KW-0812">Transmembrane</keyword>
<dbReference type="PROSITE" id="PS50928">
    <property type="entry name" value="ABC_TM1"/>
    <property type="match status" value="1"/>
</dbReference>
<dbReference type="OrthoDB" id="9804353at2"/>
<comment type="similarity">
    <text evidence="7">Belongs to the binding-protein-dependent transport system permease family.</text>
</comment>
<evidence type="ECO:0000256" key="6">
    <source>
        <dbReference type="ARBA" id="ARBA00023136"/>
    </source>
</evidence>
<keyword evidence="2 7" id="KW-0813">Transport</keyword>
<reference evidence="9 10" key="1">
    <citation type="submission" date="2019-03" db="EMBL/GenBank/DDBJ databases">
        <title>Genomic Encyclopedia of Archaeal and Bacterial Type Strains, Phase II (KMG-II): from individual species to whole genera.</title>
        <authorList>
            <person name="Goeker M."/>
        </authorList>
    </citation>
    <scope>NUCLEOTIDE SEQUENCE [LARGE SCALE GENOMIC DNA]</scope>
    <source>
        <strain evidence="9 10">ATCC 25309</strain>
    </source>
</reference>
<dbReference type="InterPro" id="IPR000515">
    <property type="entry name" value="MetI-like"/>
</dbReference>
<accession>A0A4R7RPA6</accession>
<keyword evidence="3" id="KW-1003">Cell membrane</keyword>
<feature type="domain" description="ABC transmembrane type-1" evidence="8">
    <location>
        <begin position="235"/>
        <end position="415"/>
    </location>
</feature>
<keyword evidence="6 7" id="KW-0472">Membrane</keyword>
<comment type="subcellular location">
    <subcellularLocation>
        <location evidence="1 7">Cell membrane</location>
        <topology evidence="1 7">Multi-pass membrane protein</topology>
    </subcellularLocation>
</comment>
<sequence>MATSSGRHWFGVRKDLEQSRATLLMALSFILPLLIWSIAAYGPWWKVAHQVILSAESSRLQSVYIIGDRLDPTTWGKFTQAIQQDNEEILKARESGQPIPLTARQNKKILRQLHSPAVINGWLTRSQETDDEAIRQVWLKLAAGELKATRRELSDDNIEIIEANAEMLKKSGAVWPTESLLKLLPESSEEVSRPVYLVPPDVVATSFWEGITADRPVSAESSEQGAERKTLLQRYGESWRTIVLGFLLAIIVAVPLGVIAGTFDFFSKLIEPFANFFSYMPAPAFGVVLMAIFGLDLGPKIMLVFLGTLPCAVLTIAKTTRRLDGSLLEAAQTLGANQRQLLLNVVVPGILPNLYNDLRLLFGTAWTWLVIAELLGFKSGLAEVIDTHGRRFQFDIVYPAILLIGLSGFCMDQILGFLSRFFFPWVDQPKQGFMGKISARLMKGMKQKYPGQAEHAASPSSLAP</sequence>
<dbReference type="SUPFAM" id="SSF161098">
    <property type="entry name" value="MetI-like"/>
    <property type="match status" value="1"/>
</dbReference>
<gene>
    <name evidence="9" type="ORF">EI77_03523</name>
</gene>
<dbReference type="GO" id="GO:0005886">
    <property type="term" value="C:plasma membrane"/>
    <property type="evidence" value="ECO:0007669"/>
    <property type="project" value="UniProtKB-SubCell"/>
</dbReference>
<evidence type="ECO:0000256" key="3">
    <source>
        <dbReference type="ARBA" id="ARBA00022475"/>
    </source>
</evidence>
<evidence type="ECO:0000313" key="9">
    <source>
        <dbReference type="EMBL" id="TDU67320.1"/>
    </source>
</evidence>
<dbReference type="GO" id="GO:0055085">
    <property type="term" value="P:transmembrane transport"/>
    <property type="evidence" value="ECO:0007669"/>
    <property type="project" value="InterPro"/>
</dbReference>
<dbReference type="Pfam" id="PF00528">
    <property type="entry name" value="BPD_transp_1"/>
    <property type="match status" value="1"/>
</dbReference>
<organism evidence="9 10">
    <name type="scientific">Prosthecobacter fusiformis</name>
    <dbReference type="NCBI Taxonomy" id="48464"/>
    <lineage>
        <taxon>Bacteria</taxon>
        <taxon>Pseudomonadati</taxon>
        <taxon>Verrucomicrobiota</taxon>
        <taxon>Verrucomicrobiia</taxon>
        <taxon>Verrucomicrobiales</taxon>
        <taxon>Verrucomicrobiaceae</taxon>
        <taxon>Prosthecobacter</taxon>
    </lineage>
</organism>
<proteinExistence type="inferred from homology"/>
<evidence type="ECO:0000256" key="2">
    <source>
        <dbReference type="ARBA" id="ARBA00022448"/>
    </source>
</evidence>
<dbReference type="PANTHER" id="PTHR30151">
    <property type="entry name" value="ALKANE SULFONATE ABC TRANSPORTER-RELATED, MEMBRANE SUBUNIT"/>
    <property type="match status" value="1"/>
</dbReference>
<comment type="caution">
    <text evidence="9">The sequence shown here is derived from an EMBL/GenBank/DDBJ whole genome shotgun (WGS) entry which is preliminary data.</text>
</comment>
<evidence type="ECO:0000313" key="10">
    <source>
        <dbReference type="Proteomes" id="UP000295662"/>
    </source>
</evidence>
<evidence type="ECO:0000256" key="4">
    <source>
        <dbReference type="ARBA" id="ARBA00022692"/>
    </source>
</evidence>
<feature type="transmembrane region" description="Helical" evidence="7">
    <location>
        <begin position="397"/>
        <end position="423"/>
    </location>
</feature>
<feature type="transmembrane region" description="Helical" evidence="7">
    <location>
        <begin position="273"/>
        <end position="295"/>
    </location>
</feature>
<evidence type="ECO:0000256" key="5">
    <source>
        <dbReference type="ARBA" id="ARBA00022989"/>
    </source>
</evidence>
<dbReference type="EMBL" id="SOCA01000007">
    <property type="protein sequence ID" value="TDU67320.1"/>
    <property type="molecule type" value="Genomic_DNA"/>
</dbReference>
<dbReference type="CDD" id="cd06261">
    <property type="entry name" value="TM_PBP2"/>
    <property type="match status" value="1"/>
</dbReference>
<dbReference type="InterPro" id="IPR035906">
    <property type="entry name" value="MetI-like_sf"/>
</dbReference>
<protein>
    <submittedName>
        <fullName evidence="9">NitT/TauT family transport system permease protein</fullName>
    </submittedName>
</protein>
<dbReference type="Proteomes" id="UP000295662">
    <property type="component" value="Unassembled WGS sequence"/>
</dbReference>
<keyword evidence="10" id="KW-1185">Reference proteome</keyword>
<evidence type="ECO:0000259" key="8">
    <source>
        <dbReference type="PROSITE" id="PS50928"/>
    </source>
</evidence>
<dbReference type="AlphaFoldDB" id="A0A4R7RPA6"/>
<dbReference type="Gene3D" id="1.10.3720.10">
    <property type="entry name" value="MetI-like"/>
    <property type="match status" value="1"/>
</dbReference>